<keyword evidence="3" id="KW-1185">Reference proteome</keyword>
<evidence type="ECO:0000313" key="2">
    <source>
        <dbReference type="EMBL" id="RUL85626.1"/>
    </source>
</evidence>
<accession>A0A432MGB6</accession>
<dbReference type="Pfam" id="PF25046">
    <property type="entry name" value="DUF7790"/>
    <property type="match status" value="2"/>
</dbReference>
<reference evidence="2 3" key="1">
    <citation type="submission" date="2018-12" db="EMBL/GenBank/DDBJ databases">
        <authorList>
            <person name="Toschakov S.V."/>
        </authorList>
    </citation>
    <scope>NUCLEOTIDE SEQUENCE [LARGE SCALE GENOMIC DNA]</scope>
    <source>
        <strain evidence="2 3">GM2012</strain>
    </source>
</reference>
<dbReference type="InterPro" id="IPR056692">
    <property type="entry name" value="DUF7790"/>
</dbReference>
<dbReference type="EMBL" id="RYZH01000038">
    <property type="protein sequence ID" value="RUL85626.1"/>
    <property type="molecule type" value="Genomic_DNA"/>
</dbReference>
<gene>
    <name evidence="2" type="ORF">TsocGM_18120</name>
</gene>
<proteinExistence type="predicted"/>
<dbReference type="Proteomes" id="UP000280296">
    <property type="component" value="Unassembled WGS sequence"/>
</dbReference>
<evidence type="ECO:0000313" key="3">
    <source>
        <dbReference type="Proteomes" id="UP000280296"/>
    </source>
</evidence>
<feature type="domain" description="DUF7790" evidence="1">
    <location>
        <begin position="210"/>
        <end position="316"/>
    </location>
</feature>
<organism evidence="2 3">
    <name type="scientific">Tautonia sociabilis</name>
    <dbReference type="NCBI Taxonomy" id="2080755"/>
    <lineage>
        <taxon>Bacteria</taxon>
        <taxon>Pseudomonadati</taxon>
        <taxon>Planctomycetota</taxon>
        <taxon>Planctomycetia</taxon>
        <taxon>Isosphaerales</taxon>
        <taxon>Isosphaeraceae</taxon>
        <taxon>Tautonia</taxon>
    </lineage>
</organism>
<protein>
    <recommendedName>
        <fullName evidence="1">DUF7790 domain-containing protein</fullName>
    </recommendedName>
</protein>
<dbReference type="AlphaFoldDB" id="A0A432MGB6"/>
<name>A0A432MGB6_9BACT</name>
<dbReference type="RefSeq" id="WP_126726874.1">
    <property type="nucleotide sequence ID" value="NZ_RYZH01000038.1"/>
</dbReference>
<sequence>MRLGPREPISPRTSLWEDLFPGRDISFGALIEALSEPESGPHADNFLSNEDSFPRVSGELERRAPAGGVYLGVGPDQNFSYIARCRPALSILLDHRRRNLRLHLLHKAFFMLSGDRISYLTRLTARRPGPMPENPTADRLVEAFGEARFDEDLLGRTRAEVVALLRPLGILGEEEWDDLATIQARIAGPGLDARFLALPIYPTFGQLIRTPDRDGRPAHLLAREESYRAVRDAQRADLVVPIVADFAGEVALPRLAGWLRRRGMSVSVVYVSDVEFFLIRAGRFDAYVANLDRLPRSEDALIVRSSTREIDHPDRVPGDSSTTIVCPLGDFLEEAKAGRIRSVDDLFEVA</sequence>
<reference evidence="2 3" key="2">
    <citation type="submission" date="2019-01" db="EMBL/GenBank/DDBJ databases">
        <title>Tautonia sociabilis, a novel thermotolerant planctomycete of Isosphaeraceae family, isolated from a 4000 m deep subterranean habitat.</title>
        <authorList>
            <person name="Kovaleva O.L."/>
            <person name="Elcheninov A.G."/>
            <person name="Van Heerden E."/>
            <person name="Toshchakov S.V."/>
            <person name="Novikov A."/>
            <person name="Bonch-Osmolovskaya E.A."/>
            <person name="Kublanov I.V."/>
        </authorList>
    </citation>
    <scope>NUCLEOTIDE SEQUENCE [LARGE SCALE GENOMIC DNA]</scope>
    <source>
        <strain evidence="2 3">GM2012</strain>
    </source>
</reference>
<dbReference type="OrthoDB" id="5496525at2"/>
<evidence type="ECO:0000259" key="1">
    <source>
        <dbReference type="Pfam" id="PF25046"/>
    </source>
</evidence>
<comment type="caution">
    <text evidence="2">The sequence shown here is derived from an EMBL/GenBank/DDBJ whole genome shotgun (WGS) entry which is preliminary data.</text>
</comment>
<feature type="domain" description="DUF7790" evidence="1">
    <location>
        <begin position="48"/>
        <end position="125"/>
    </location>
</feature>